<name>A0A0V8QG88_9FIRM</name>
<comment type="subcellular location">
    <subcellularLocation>
        <location evidence="1">Cytoplasm</location>
    </subcellularLocation>
</comment>
<proteinExistence type="predicted"/>
<dbReference type="InterPro" id="IPR000032">
    <property type="entry name" value="HPr-like"/>
</dbReference>
<keyword evidence="5" id="KW-0813">Transport</keyword>
<dbReference type="PROSITE" id="PS51350">
    <property type="entry name" value="PTS_HPR_DOM"/>
    <property type="match status" value="1"/>
</dbReference>
<organism evidence="5 6">
    <name type="scientific">Acetivibrio ethanolgignens</name>
    <dbReference type="NCBI Taxonomy" id="290052"/>
    <lineage>
        <taxon>Bacteria</taxon>
        <taxon>Bacillati</taxon>
        <taxon>Bacillota</taxon>
        <taxon>Clostridia</taxon>
        <taxon>Eubacteriales</taxon>
        <taxon>Oscillospiraceae</taxon>
        <taxon>Acetivibrio</taxon>
    </lineage>
</organism>
<dbReference type="InterPro" id="IPR050399">
    <property type="entry name" value="HPr"/>
</dbReference>
<gene>
    <name evidence="5" type="ORF">ASU35_00920</name>
</gene>
<protein>
    <submittedName>
        <fullName evidence="5">PTS glucose transporter subunit IIABC</fullName>
    </submittedName>
</protein>
<dbReference type="GO" id="GO:0009401">
    <property type="term" value="P:phosphoenolpyruvate-dependent sugar phosphotransferase system"/>
    <property type="evidence" value="ECO:0007669"/>
    <property type="project" value="UniProtKB-KW"/>
</dbReference>
<dbReference type="PANTHER" id="PTHR33705">
    <property type="entry name" value="PHOSPHOCARRIER PROTEIN HPR"/>
    <property type="match status" value="1"/>
</dbReference>
<keyword evidence="5" id="KW-0762">Sugar transport</keyword>
<evidence type="ECO:0000256" key="1">
    <source>
        <dbReference type="ARBA" id="ARBA00004496"/>
    </source>
</evidence>
<dbReference type="PRINTS" id="PR00107">
    <property type="entry name" value="PHOSPHOCPHPR"/>
</dbReference>
<dbReference type="EMBL" id="LNAM01000112">
    <property type="protein sequence ID" value="KSV59585.1"/>
    <property type="molecule type" value="Genomic_DNA"/>
</dbReference>
<dbReference type="AlphaFoldDB" id="A0A0V8QG88"/>
<sequence>MVSRATTIKDPKGLHLRTATIFSGEALKFKCSVKIRSGNATLNAKSVLGVLGTCAKYGDEVEIICSGEDEEKAAETLIEILRNLNIEE</sequence>
<comment type="caution">
    <text evidence="5">The sequence shown here is derived from an EMBL/GenBank/DDBJ whole genome shotgun (WGS) entry which is preliminary data.</text>
</comment>
<dbReference type="OrthoDB" id="9809047at2"/>
<evidence type="ECO:0000313" key="6">
    <source>
        <dbReference type="Proteomes" id="UP000054874"/>
    </source>
</evidence>
<dbReference type="Proteomes" id="UP000054874">
    <property type="component" value="Unassembled WGS sequence"/>
</dbReference>
<keyword evidence="2" id="KW-0963">Cytoplasm</keyword>
<evidence type="ECO:0000256" key="3">
    <source>
        <dbReference type="ARBA" id="ARBA00022683"/>
    </source>
</evidence>
<dbReference type="PANTHER" id="PTHR33705:SF2">
    <property type="entry name" value="PHOSPHOCARRIER PROTEIN NPR"/>
    <property type="match status" value="1"/>
</dbReference>
<dbReference type="Gene3D" id="3.30.1340.10">
    <property type="entry name" value="HPr-like"/>
    <property type="match status" value="1"/>
</dbReference>
<keyword evidence="3" id="KW-0598">Phosphotransferase system</keyword>
<keyword evidence="6" id="KW-1185">Reference proteome</keyword>
<dbReference type="SUPFAM" id="SSF55594">
    <property type="entry name" value="HPr-like"/>
    <property type="match status" value="1"/>
</dbReference>
<evidence type="ECO:0000256" key="2">
    <source>
        <dbReference type="ARBA" id="ARBA00022490"/>
    </source>
</evidence>
<dbReference type="Pfam" id="PF00381">
    <property type="entry name" value="PTS-HPr"/>
    <property type="match status" value="1"/>
</dbReference>
<evidence type="ECO:0000259" key="4">
    <source>
        <dbReference type="PROSITE" id="PS51350"/>
    </source>
</evidence>
<evidence type="ECO:0000313" key="5">
    <source>
        <dbReference type="EMBL" id="KSV59585.1"/>
    </source>
</evidence>
<dbReference type="RefSeq" id="WP_058352116.1">
    <property type="nucleotide sequence ID" value="NZ_CABMMD010000112.1"/>
</dbReference>
<reference evidence="5 6" key="1">
    <citation type="submission" date="2015-11" db="EMBL/GenBank/DDBJ databases">
        <title>Butyribacter intestini gen. nov., sp. nov., a butyric acid-producing bacterium of the family Lachnospiraceae isolated from the human faeces.</title>
        <authorList>
            <person name="Zou Y."/>
            <person name="Xue W."/>
            <person name="Luo G."/>
            <person name="Lv M."/>
        </authorList>
    </citation>
    <scope>NUCLEOTIDE SEQUENCE [LARGE SCALE GENOMIC DNA]</scope>
    <source>
        <strain evidence="5 6">ACET-33324</strain>
    </source>
</reference>
<dbReference type="STRING" id="290052.ASU35_00920"/>
<feature type="domain" description="HPr" evidence="4">
    <location>
        <begin position="1"/>
        <end position="88"/>
    </location>
</feature>
<accession>A0A0V8QG88</accession>
<dbReference type="InterPro" id="IPR035895">
    <property type="entry name" value="HPr-like_sf"/>
</dbReference>
<dbReference type="CDD" id="cd00367">
    <property type="entry name" value="PTS-HPr_like"/>
    <property type="match status" value="1"/>
</dbReference>
<dbReference type="NCBIfam" id="TIGR01003">
    <property type="entry name" value="PTS_HPr_family"/>
    <property type="match status" value="1"/>
</dbReference>
<dbReference type="GO" id="GO:0005737">
    <property type="term" value="C:cytoplasm"/>
    <property type="evidence" value="ECO:0007669"/>
    <property type="project" value="UniProtKB-SubCell"/>
</dbReference>